<dbReference type="EMBL" id="LAZR01019646">
    <property type="protein sequence ID" value="KKL91777.1"/>
    <property type="molecule type" value="Genomic_DNA"/>
</dbReference>
<evidence type="ECO:0000313" key="1">
    <source>
        <dbReference type="EMBL" id="KKL91777.1"/>
    </source>
</evidence>
<accession>A0A0F9IXJ9</accession>
<dbReference type="AlphaFoldDB" id="A0A0F9IXJ9"/>
<proteinExistence type="predicted"/>
<gene>
    <name evidence="1" type="ORF">LCGC14_1891320</name>
</gene>
<name>A0A0F9IXJ9_9ZZZZ</name>
<protein>
    <submittedName>
        <fullName evidence="1">Uncharacterized protein</fullName>
    </submittedName>
</protein>
<comment type="caution">
    <text evidence="1">The sequence shown here is derived from an EMBL/GenBank/DDBJ whole genome shotgun (WGS) entry which is preliminary data.</text>
</comment>
<organism evidence="1">
    <name type="scientific">marine sediment metagenome</name>
    <dbReference type="NCBI Taxonomy" id="412755"/>
    <lineage>
        <taxon>unclassified sequences</taxon>
        <taxon>metagenomes</taxon>
        <taxon>ecological metagenomes</taxon>
    </lineage>
</organism>
<sequence>MENNKQDKPKIVTTKNVFIPSEILIKEQSRKYPTEEIQKAKLSHYGLRLYFK</sequence>
<reference evidence="1" key="1">
    <citation type="journal article" date="2015" name="Nature">
        <title>Complex archaea that bridge the gap between prokaryotes and eukaryotes.</title>
        <authorList>
            <person name="Spang A."/>
            <person name="Saw J.H."/>
            <person name="Jorgensen S.L."/>
            <person name="Zaremba-Niedzwiedzka K."/>
            <person name="Martijn J."/>
            <person name="Lind A.E."/>
            <person name="van Eijk R."/>
            <person name="Schleper C."/>
            <person name="Guy L."/>
            <person name="Ettema T.J."/>
        </authorList>
    </citation>
    <scope>NUCLEOTIDE SEQUENCE</scope>
</reference>